<name>A0A5B9HYN6_BACCE</name>
<organism evidence="2">
    <name type="scientific">Bacillus cereus</name>
    <dbReference type="NCBI Taxonomy" id="1396"/>
    <lineage>
        <taxon>Bacteria</taxon>
        <taxon>Bacillati</taxon>
        <taxon>Bacillota</taxon>
        <taxon>Bacilli</taxon>
        <taxon>Bacillales</taxon>
        <taxon>Bacillaceae</taxon>
        <taxon>Bacillus</taxon>
        <taxon>Bacillus cereus group</taxon>
    </lineage>
</organism>
<dbReference type="AlphaFoldDB" id="A0A5B9HYN6"/>
<feature type="domain" description="Antitoxin SocA-like Panacea" evidence="1">
    <location>
        <begin position="37"/>
        <end position="129"/>
    </location>
</feature>
<keyword evidence="2" id="KW-0614">Plasmid</keyword>
<evidence type="ECO:0000259" key="1">
    <source>
        <dbReference type="Pfam" id="PF13274"/>
    </source>
</evidence>
<dbReference type="EMBL" id="CP042875">
    <property type="protein sequence ID" value="QEF20289.1"/>
    <property type="molecule type" value="Genomic_DNA"/>
</dbReference>
<geneLocation type="plasmid" evidence="2">
    <name>unnamed1</name>
</geneLocation>
<dbReference type="RefSeq" id="WP_168455252.1">
    <property type="nucleotide sequence ID" value="NZ_JBNTKN010000004.1"/>
</dbReference>
<gene>
    <name evidence="2" type="ORF">FRY47_28765</name>
</gene>
<protein>
    <submittedName>
        <fullName evidence="2">DUF4065 domain-containing protein</fullName>
    </submittedName>
</protein>
<evidence type="ECO:0000313" key="2">
    <source>
        <dbReference type="EMBL" id="QEF20289.1"/>
    </source>
</evidence>
<sequence length="160" mass="18585">MVATAVRQNTISEVAGYFLNRSLNDFRPNTGVTHLKLQKLTYYAQAWHMVILGRALFEEKIEAWVHGPVSPELYNQYRHYGYQIISEIGLREYAFEEDTLEVLNAVWKTYGDKDAKDLEKLTHSEEPWQSARAGMPASMSGNNEITITSMKDYYSRYYNQ</sequence>
<dbReference type="InterPro" id="IPR025272">
    <property type="entry name" value="SocA_Panacea"/>
</dbReference>
<dbReference type="Pfam" id="PF13274">
    <property type="entry name" value="SocA_Panacea"/>
    <property type="match status" value="1"/>
</dbReference>
<accession>A0A5B9HYN6</accession>
<proteinExistence type="predicted"/>
<reference evidence="2" key="1">
    <citation type="submission" date="2019-08" db="EMBL/GenBank/DDBJ databases">
        <title>Antibiosis Participates in the Biocontrol of Bucillus cereus 0-9 Against Rice Sheath Blight.</title>
        <authorList>
            <person name="Wang G."/>
            <person name="Liu F."/>
        </authorList>
    </citation>
    <scope>NUCLEOTIDE SEQUENCE</scope>
    <source>
        <strain evidence="2">09</strain>
        <plasmid evidence="2">unnamed1</plasmid>
    </source>
</reference>